<dbReference type="PATRIC" id="fig|1339352.3.peg.2459"/>
<dbReference type="Proteomes" id="UP000027661">
    <property type="component" value="Unassembled WGS sequence"/>
</dbReference>
<dbReference type="InterPro" id="IPR003593">
    <property type="entry name" value="AAA+_ATPase"/>
</dbReference>
<proteinExistence type="inferred from homology"/>
<evidence type="ECO:0000259" key="5">
    <source>
        <dbReference type="PROSITE" id="PS50893"/>
    </source>
</evidence>
<evidence type="ECO:0000256" key="1">
    <source>
        <dbReference type="ARBA" id="ARBA00005417"/>
    </source>
</evidence>
<comment type="similarity">
    <text evidence="1">Belongs to the ABC transporter superfamily.</text>
</comment>
<dbReference type="PANTHER" id="PTHR42734">
    <property type="entry name" value="METAL TRANSPORT SYSTEM ATP-BINDING PROTEIN TM_0124-RELATED"/>
    <property type="match status" value="1"/>
</dbReference>
<gene>
    <name evidence="6" type="ORF">M099_2562</name>
</gene>
<dbReference type="SUPFAM" id="SSF52540">
    <property type="entry name" value="P-loop containing nucleoside triphosphate hydrolases"/>
    <property type="match status" value="1"/>
</dbReference>
<feature type="domain" description="ABC transporter" evidence="5">
    <location>
        <begin position="6"/>
        <end position="237"/>
    </location>
</feature>
<keyword evidence="3" id="KW-0547">Nucleotide-binding</keyword>
<keyword evidence="2" id="KW-0813">Transport</keyword>
<dbReference type="GeneID" id="5302068"/>
<dbReference type="Pfam" id="PF00005">
    <property type="entry name" value="ABC_tran"/>
    <property type="match status" value="1"/>
</dbReference>
<keyword evidence="4" id="KW-0067">ATP-binding</keyword>
<evidence type="ECO:0000256" key="2">
    <source>
        <dbReference type="ARBA" id="ARBA00022448"/>
    </source>
</evidence>
<evidence type="ECO:0000313" key="6">
    <source>
        <dbReference type="EMBL" id="KDS53252.1"/>
    </source>
</evidence>
<sequence length="255" mass="28694">MTNPIIQLTDISASYDEKTVLSHVNLTVYERDFLGVIGPNGGGKTTLIKIILGLLKPASGSVRFYKNEKEVPEIAMGYLPQYNSIDKKFPISVYEVVLSGLNKQKSLFHRYTPEQHELVSRIIARMGLEGLESRAIGELSGGQLQRALLGRALVSNPEVVILDEPNTYIDKRFEAKLYSLLEEINKERAIILVSHDIGTVLQNVKTIACVNETLDYHPDTEVPTEWLEEHFGCPIELLGHGNFPHRILKCHHHDE</sequence>
<protein>
    <submittedName>
        <fullName evidence="6">ABC transporter family protein</fullName>
    </submittedName>
</protein>
<accession>A0A069SNP8</accession>
<evidence type="ECO:0000256" key="3">
    <source>
        <dbReference type="ARBA" id="ARBA00022741"/>
    </source>
</evidence>
<dbReference type="InterPro" id="IPR050153">
    <property type="entry name" value="Metal_Ion_Import_ABC"/>
</dbReference>
<dbReference type="PROSITE" id="PS50893">
    <property type="entry name" value="ABC_TRANSPORTER_2"/>
    <property type="match status" value="1"/>
</dbReference>
<dbReference type="AlphaFoldDB" id="A0A069SNP8"/>
<reference evidence="6 7" key="1">
    <citation type="submission" date="2014-04" db="EMBL/GenBank/DDBJ databases">
        <authorList>
            <person name="Sears C."/>
            <person name="Carroll K."/>
            <person name="Sack B.R."/>
            <person name="Qadri F."/>
            <person name="Myers L.L."/>
            <person name="Chung G.-T."/>
            <person name="Escheverria P."/>
            <person name="Fraser C.M."/>
            <person name="Sadzewicz L."/>
            <person name="Shefchek K.A."/>
            <person name="Tallon L."/>
            <person name="Das S.P."/>
            <person name="Daugherty S."/>
            <person name="Mongodin E.F."/>
        </authorList>
    </citation>
    <scope>NUCLEOTIDE SEQUENCE [LARGE SCALE GENOMIC DNA]</scope>
    <source>
        <strain evidence="6 7">3975 RP4</strain>
    </source>
</reference>
<name>A0A069SNP8_PHOVU</name>
<evidence type="ECO:0000313" key="7">
    <source>
        <dbReference type="Proteomes" id="UP000027661"/>
    </source>
</evidence>
<dbReference type="EMBL" id="JNHM01000031">
    <property type="protein sequence ID" value="KDS53252.1"/>
    <property type="molecule type" value="Genomic_DNA"/>
</dbReference>
<dbReference type="RefSeq" id="WP_005844145.1">
    <property type="nucleotide sequence ID" value="NZ_JNHM01000031.1"/>
</dbReference>
<evidence type="ECO:0000256" key="4">
    <source>
        <dbReference type="ARBA" id="ARBA00022840"/>
    </source>
</evidence>
<dbReference type="GO" id="GO:0016887">
    <property type="term" value="F:ATP hydrolysis activity"/>
    <property type="evidence" value="ECO:0007669"/>
    <property type="project" value="InterPro"/>
</dbReference>
<dbReference type="Gene3D" id="3.40.50.300">
    <property type="entry name" value="P-loop containing nucleotide triphosphate hydrolases"/>
    <property type="match status" value="1"/>
</dbReference>
<dbReference type="InterPro" id="IPR017871">
    <property type="entry name" value="ABC_transporter-like_CS"/>
</dbReference>
<dbReference type="FunFam" id="3.40.50.300:FF:000134">
    <property type="entry name" value="Iron-enterobactin ABC transporter ATP-binding protein"/>
    <property type="match status" value="1"/>
</dbReference>
<dbReference type="InterPro" id="IPR027417">
    <property type="entry name" value="P-loop_NTPase"/>
</dbReference>
<comment type="caution">
    <text evidence="6">The sequence shown here is derived from an EMBL/GenBank/DDBJ whole genome shotgun (WGS) entry which is preliminary data.</text>
</comment>
<dbReference type="GO" id="GO:0005524">
    <property type="term" value="F:ATP binding"/>
    <property type="evidence" value="ECO:0007669"/>
    <property type="project" value="UniProtKB-KW"/>
</dbReference>
<dbReference type="PROSITE" id="PS00211">
    <property type="entry name" value="ABC_TRANSPORTER_1"/>
    <property type="match status" value="1"/>
</dbReference>
<organism evidence="6 7">
    <name type="scientific">Phocaeicola vulgatus str. 3975 RP4</name>
    <dbReference type="NCBI Taxonomy" id="1339352"/>
    <lineage>
        <taxon>Bacteria</taxon>
        <taxon>Pseudomonadati</taxon>
        <taxon>Bacteroidota</taxon>
        <taxon>Bacteroidia</taxon>
        <taxon>Bacteroidales</taxon>
        <taxon>Bacteroidaceae</taxon>
        <taxon>Phocaeicola</taxon>
    </lineage>
</organism>
<dbReference type="PANTHER" id="PTHR42734:SF17">
    <property type="entry name" value="METAL TRANSPORT SYSTEM ATP-BINDING PROTEIN TM_0124-RELATED"/>
    <property type="match status" value="1"/>
</dbReference>
<dbReference type="CDD" id="cd03235">
    <property type="entry name" value="ABC_Metallic_Cations"/>
    <property type="match status" value="1"/>
</dbReference>
<dbReference type="SMART" id="SM00382">
    <property type="entry name" value="AAA"/>
    <property type="match status" value="1"/>
</dbReference>
<dbReference type="InterPro" id="IPR003439">
    <property type="entry name" value="ABC_transporter-like_ATP-bd"/>
</dbReference>